<dbReference type="Proteomes" id="UP000289954">
    <property type="component" value="Unassembled WGS sequence"/>
</dbReference>
<dbReference type="AlphaFoldDB" id="A0A402DSI9"/>
<protein>
    <submittedName>
        <fullName evidence="1">Uncharacterized protein</fullName>
    </submittedName>
</protein>
<dbReference type="RefSeq" id="WP_165446743.1">
    <property type="nucleotide sequence ID" value="NZ_BIMR01000165.1"/>
</dbReference>
<evidence type="ECO:0000313" key="1">
    <source>
        <dbReference type="EMBL" id="GCE77036.1"/>
    </source>
</evidence>
<evidence type="ECO:0000313" key="2">
    <source>
        <dbReference type="Proteomes" id="UP000289954"/>
    </source>
</evidence>
<sequence>MHPELYLDLYHQERADLDRRLHERARRAVRSVLGPQPAPVAGVVCCTA</sequence>
<proteinExistence type="predicted"/>
<dbReference type="EMBL" id="BIMR01000165">
    <property type="protein sequence ID" value="GCE77036.1"/>
    <property type="molecule type" value="Genomic_DNA"/>
</dbReference>
<reference evidence="1 2" key="1">
    <citation type="submission" date="2019-01" db="EMBL/GenBank/DDBJ databases">
        <title>Draft genome sequence of Cellulomonas takizawaensis strain TKZ-21.</title>
        <authorList>
            <person name="Yamamura H."/>
            <person name="Hayashi T."/>
            <person name="Hamada M."/>
            <person name="Serisawa Y."/>
            <person name="Matsuyama K."/>
            <person name="Nakagawa Y."/>
            <person name="Otoguro M."/>
            <person name="Yanagida F."/>
            <person name="Hayakawa M."/>
        </authorList>
    </citation>
    <scope>NUCLEOTIDE SEQUENCE [LARGE SCALE GENOMIC DNA]</scope>
    <source>
        <strain evidence="1 2">NBRC12680</strain>
    </source>
</reference>
<comment type="caution">
    <text evidence="1">The sequence shown here is derived from an EMBL/GenBank/DDBJ whole genome shotgun (WGS) entry which is preliminary data.</text>
</comment>
<name>A0A402DSI9_9CELL</name>
<organism evidence="1 2">
    <name type="scientific">Cellulomonas biazotea</name>
    <dbReference type="NCBI Taxonomy" id="1709"/>
    <lineage>
        <taxon>Bacteria</taxon>
        <taxon>Bacillati</taxon>
        <taxon>Actinomycetota</taxon>
        <taxon>Actinomycetes</taxon>
        <taxon>Micrococcales</taxon>
        <taxon>Cellulomonadaceae</taxon>
        <taxon>Cellulomonas</taxon>
    </lineage>
</organism>
<keyword evidence="2" id="KW-1185">Reference proteome</keyword>
<accession>A0A402DSI9</accession>
<gene>
    <name evidence="1" type="ORF">CBZ_20920</name>
</gene>